<evidence type="ECO:0000313" key="2">
    <source>
        <dbReference type="EMBL" id="AMB93950.1"/>
    </source>
</evidence>
<proteinExistence type="predicted"/>
<dbReference type="Proteomes" id="UP000069912">
    <property type="component" value="Chromosome"/>
</dbReference>
<protein>
    <submittedName>
        <fullName evidence="2">Uncharacterized protein</fullName>
    </submittedName>
</protein>
<feature type="compositionally biased region" description="Basic and acidic residues" evidence="1">
    <location>
        <begin position="163"/>
        <end position="187"/>
    </location>
</feature>
<evidence type="ECO:0000313" key="4">
    <source>
        <dbReference type="Proteomes" id="UP000069912"/>
    </source>
</evidence>
<dbReference type="KEGG" id="asan:AWM72_03830"/>
<keyword evidence="4" id="KW-1185">Reference proteome</keyword>
<feature type="region of interest" description="Disordered" evidence="1">
    <location>
        <begin position="68"/>
        <end position="88"/>
    </location>
</feature>
<dbReference type="AlphaFoldDB" id="A0A0X8FAU1"/>
<dbReference type="EMBL" id="CP014160">
    <property type="protein sequence ID" value="AMB93950.1"/>
    <property type="molecule type" value="Genomic_DNA"/>
</dbReference>
<dbReference type="Proteomes" id="UP000234239">
    <property type="component" value="Unassembled WGS sequence"/>
</dbReference>
<feature type="compositionally biased region" description="Polar residues" evidence="1">
    <location>
        <begin position="68"/>
        <end position="84"/>
    </location>
</feature>
<evidence type="ECO:0000313" key="5">
    <source>
        <dbReference type="Proteomes" id="UP000234239"/>
    </source>
</evidence>
<name>A0A0X8FAU1_9LACT</name>
<dbReference type="RefSeq" id="WP_067973447.1">
    <property type="nucleotide sequence ID" value="NZ_CAJHKM010000005.1"/>
</dbReference>
<feature type="region of interest" description="Disordered" evidence="1">
    <location>
        <begin position="150"/>
        <end position="187"/>
    </location>
</feature>
<reference evidence="3 5" key="3">
    <citation type="submission" date="2017-12" db="EMBL/GenBank/DDBJ databases">
        <title>Phylogenetic diversity of female urinary microbiome.</title>
        <authorList>
            <person name="Thomas-White K."/>
            <person name="Wolfe A.J."/>
        </authorList>
    </citation>
    <scope>NUCLEOTIDE SEQUENCE [LARGE SCALE GENOMIC DNA]</scope>
    <source>
        <strain evidence="3 5">UMB0139</strain>
    </source>
</reference>
<dbReference type="OrthoDB" id="2136369at2"/>
<dbReference type="GeneID" id="92903200"/>
<sequence length="187" mass="21662">MKRYTVTADVNSEKFGKGTLLAELNEDDFIRYANLSDQEKLDFLKEKDARFQVDVNDLEDKDVANYSVKASENTPSRPSASEQPRVSRKMRVNVNGQDTGWVDVTEENQAQYDAMMDRFNQMHQRFNQEFNNFFPNFRRGNFLDLGRPFFESLSAPQSQDQASEDKDQDQADKEDSGDSEKKETTEK</sequence>
<reference evidence="4" key="2">
    <citation type="submission" date="2016-01" db="EMBL/GenBank/DDBJ databases">
        <title>Six Aerococcus type strain genome sequencing and assembly using PacBio and Illumina Hiseq.</title>
        <authorList>
            <person name="Carkaci D."/>
            <person name="Dargis R."/>
            <person name="Nielsen X.C."/>
            <person name="Skovgaard O."/>
            <person name="Fuursted K."/>
            <person name="Christensen J.J."/>
        </authorList>
    </citation>
    <scope>NUCLEOTIDE SEQUENCE [LARGE SCALE GENOMIC DNA]</scope>
    <source>
        <strain evidence="4">CCUG43001</strain>
    </source>
</reference>
<evidence type="ECO:0000256" key="1">
    <source>
        <dbReference type="SAM" id="MobiDB-lite"/>
    </source>
</evidence>
<accession>A0A0X8FAU1</accession>
<gene>
    <name evidence="2" type="ORF">AWM72_03830</name>
    <name evidence="3" type="ORF">CYJ28_07905</name>
</gene>
<dbReference type="EMBL" id="PKGY01000004">
    <property type="protein sequence ID" value="PKZ21100.1"/>
    <property type="molecule type" value="Genomic_DNA"/>
</dbReference>
<evidence type="ECO:0000313" key="3">
    <source>
        <dbReference type="EMBL" id="PKZ21100.1"/>
    </source>
</evidence>
<reference evidence="2 4" key="1">
    <citation type="journal article" date="2016" name="Genome Announc.">
        <title>Complete Genome Sequences of Aerococcus christensenii CCUG 28831T, Aerococcus sanguinicola CCUG 43001T, Aerococcus urinae CCUG 36881T, Aerococcus urinaeequi CCUG 28094T, Aerococcus urinaehominis CCUG 42038 BT, and Aerococcus viridans CCUG 4311T.</title>
        <authorList>
            <person name="Carkaci D."/>
            <person name="Dargis R."/>
            <person name="Nielsen X.C."/>
            <person name="Skovgaard O."/>
            <person name="Fuursted K."/>
            <person name="Christensen J.J."/>
        </authorList>
    </citation>
    <scope>NUCLEOTIDE SEQUENCE [LARGE SCALE GENOMIC DNA]</scope>
    <source>
        <strain evidence="2 4">CCUG43001</strain>
    </source>
</reference>
<organism evidence="2 4">
    <name type="scientific">Aerococcus sanguinicola</name>
    <dbReference type="NCBI Taxonomy" id="119206"/>
    <lineage>
        <taxon>Bacteria</taxon>
        <taxon>Bacillati</taxon>
        <taxon>Bacillota</taxon>
        <taxon>Bacilli</taxon>
        <taxon>Lactobacillales</taxon>
        <taxon>Aerococcaceae</taxon>
        <taxon>Aerococcus</taxon>
    </lineage>
</organism>